<keyword evidence="5" id="KW-0460">Magnesium</keyword>
<dbReference type="SFLD" id="SFLDS00005">
    <property type="entry name" value="Isoprenoid_Synthase_Type_I"/>
    <property type="match status" value="1"/>
</dbReference>
<dbReference type="AlphaFoldDB" id="A0A451BL91"/>
<accession>A0A451BL91</accession>
<dbReference type="GO" id="GO:0005737">
    <property type="term" value="C:cytoplasm"/>
    <property type="evidence" value="ECO:0007669"/>
    <property type="project" value="UniProtKB-ARBA"/>
</dbReference>
<dbReference type="EMBL" id="CAADHB010000034">
    <property type="protein sequence ID" value="VFK79069.1"/>
    <property type="molecule type" value="Genomic_DNA"/>
</dbReference>
<dbReference type="Pfam" id="PF00348">
    <property type="entry name" value="polyprenyl_synt"/>
    <property type="match status" value="1"/>
</dbReference>
<keyword evidence="4" id="KW-0479">Metal-binding</keyword>
<evidence type="ECO:0000256" key="4">
    <source>
        <dbReference type="ARBA" id="ARBA00022723"/>
    </source>
</evidence>
<sequence>MIVLFRVLCVRDLENDVLANMGTNKESISDLMRACRSRVNKELDACLPSGDILPNRLHAAMRYIVLGEGKRIRPILVYCAGKAVGALPEALDGPACAVELVHAYSLVHDDLPAMDDDDLRRGKPTCHRAFDEATAILVGDALQSLAFHVLSREITGETDSRQRIEMLNTLALAIGSRGMAGGQALDLEAETKRLNLAELENLHIHKTGALIRASIKLGGLSRPSVDRGLLERLDHYAKCIGLAFQIQDDILDVEGDTEIIGKPRGSDQIHDKATYPSLVGLGEAKRIAREFHEQALESLVGLDESSDSLRWISEYIINRIN</sequence>
<dbReference type="FunFam" id="1.10.600.10:FF:000001">
    <property type="entry name" value="Geranylgeranyl diphosphate synthase"/>
    <property type="match status" value="1"/>
</dbReference>
<evidence type="ECO:0000256" key="2">
    <source>
        <dbReference type="ARBA" id="ARBA00006706"/>
    </source>
</evidence>
<gene>
    <name evidence="8" type="ORF">BECKSD772D_GA0070982_103427</name>
</gene>
<evidence type="ECO:0000256" key="7">
    <source>
        <dbReference type="RuleBase" id="RU004466"/>
    </source>
</evidence>
<comment type="cofactor">
    <cofactor evidence="1">
        <name>Mg(2+)</name>
        <dbReference type="ChEBI" id="CHEBI:18420"/>
    </cofactor>
</comment>
<dbReference type="InterPro" id="IPR008949">
    <property type="entry name" value="Isoprenoid_synthase_dom_sf"/>
</dbReference>
<dbReference type="GO" id="GO:0008654">
    <property type="term" value="P:phospholipid biosynthetic process"/>
    <property type="evidence" value="ECO:0007669"/>
    <property type="project" value="UniProtKB-ARBA"/>
</dbReference>
<dbReference type="InterPro" id="IPR000092">
    <property type="entry name" value="Polyprenyl_synt"/>
</dbReference>
<dbReference type="GO" id="GO:0046872">
    <property type="term" value="F:metal ion binding"/>
    <property type="evidence" value="ECO:0007669"/>
    <property type="project" value="UniProtKB-KW"/>
</dbReference>
<dbReference type="PANTHER" id="PTHR43281">
    <property type="entry name" value="FARNESYL DIPHOSPHATE SYNTHASE"/>
    <property type="match status" value="1"/>
</dbReference>
<dbReference type="InterPro" id="IPR053378">
    <property type="entry name" value="Prenyl_diphosphate_synthase"/>
</dbReference>
<reference evidence="8" key="1">
    <citation type="submission" date="2019-02" db="EMBL/GenBank/DDBJ databases">
        <authorList>
            <person name="Gruber-Vodicka R. H."/>
            <person name="Seah K. B. B."/>
        </authorList>
    </citation>
    <scope>NUCLEOTIDE SEQUENCE</scope>
    <source>
        <strain evidence="8">BECK_S127</strain>
    </source>
</reference>
<proteinExistence type="inferred from homology"/>
<dbReference type="PANTHER" id="PTHR43281:SF1">
    <property type="entry name" value="FARNESYL DIPHOSPHATE SYNTHASE"/>
    <property type="match status" value="1"/>
</dbReference>
<protein>
    <submittedName>
        <fullName evidence="8">Farnesyl-diphosphate synthase</fullName>
        <ecNumber evidence="8">2.5.1.10</ecNumber>
    </submittedName>
</protein>
<keyword evidence="6" id="KW-0414">Isoprene biosynthesis</keyword>
<dbReference type="PROSITE" id="PS00723">
    <property type="entry name" value="POLYPRENYL_SYNTHASE_1"/>
    <property type="match status" value="1"/>
</dbReference>
<evidence type="ECO:0000256" key="1">
    <source>
        <dbReference type="ARBA" id="ARBA00001946"/>
    </source>
</evidence>
<dbReference type="NCBIfam" id="NF045485">
    <property type="entry name" value="FPPsyn"/>
    <property type="match status" value="1"/>
</dbReference>
<dbReference type="SFLD" id="SFLDG01017">
    <property type="entry name" value="Polyprenyl_Transferase_Like"/>
    <property type="match status" value="1"/>
</dbReference>
<dbReference type="NCBIfam" id="NF007877">
    <property type="entry name" value="PRK10581.1"/>
    <property type="match status" value="1"/>
</dbReference>
<evidence type="ECO:0000256" key="5">
    <source>
        <dbReference type="ARBA" id="ARBA00022842"/>
    </source>
</evidence>
<evidence type="ECO:0000256" key="6">
    <source>
        <dbReference type="ARBA" id="ARBA00023229"/>
    </source>
</evidence>
<dbReference type="CDD" id="cd00685">
    <property type="entry name" value="Trans_IPPS_HT"/>
    <property type="match status" value="1"/>
</dbReference>
<comment type="similarity">
    <text evidence="2 7">Belongs to the FPP/GGPP synthase family.</text>
</comment>
<evidence type="ECO:0000313" key="8">
    <source>
        <dbReference type="EMBL" id="VFK79069.1"/>
    </source>
</evidence>
<keyword evidence="3 7" id="KW-0808">Transferase</keyword>
<dbReference type="EC" id="2.5.1.10" evidence="8"/>
<evidence type="ECO:0000256" key="3">
    <source>
        <dbReference type="ARBA" id="ARBA00022679"/>
    </source>
</evidence>
<organism evidence="8">
    <name type="scientific">Candidatus Kentrum sp. SD</name>
    <dbReference type="NCBI Taxonomy" id="2126332"/>
    <lineage>
        <taxon>Bacteria</taxon>
        <taxon>Pseudomonadati</taxon>
        <taxon>Pseudomonadota</taxon>
        <taxon>Gammaproteobacteria</taxon>
        <taxon>Candidatus Kentrum</taxon>
    </lineage>
</organism>
<name>A0A451BL91_9GAMM</name>
<dbReference type="GO" id="GO:0016114">
    <property type="term" value="P:terpenoid biosynthetic process"/>
    <property type="evidence" value="ECO:0007669"/>
    <property type="project" value="UniProtKB-ARBA"/>
</dbReference>
<dbReference type="PROSITE" id="PS00444">
    <property type="entry name" value="POLYPRENYL_SYNTHASE_2"/>
    <property type="match status" value="1"/>
</dbReference>
<dbReference type="Gene3D" id="1.10.600.10">
    <property type="entry name" value="Farnesyl Diphosphate Synthase"/>
    <property type="match status" value="1"/>
</dbReference>
<dbReference type="InterPro" id="IPR033749">
    <property type="entry name" value="Polyprenyl_synt_CS"/>
</dbReference>
<dbReference type="SUPFAM" id="SSF48576">
    <property type="entry name" value="Terpenoid synthases"/>
    <property type="match status" value="1"/>
</dbReference>
<dbReference type="GO" id="GO:0004337">
    <property type="term" value="F:(2E,6E)-farnesyl diphosphate synthase activity"/>
    <property type="evidence" value="ECO:0007669"/>
    <property type="project" value="UniProtKB-EC"/>
</dbReference>